<evidence type="ECO:0000313" key="1">
    <source>
        <dbReference type="EMBL" id="SFS16201.1"/>
    </source>
</evidence>
<protein>
    <submittedName>
        <fullName evidence="1">Uncharacterized protein</fullName>
    </submittedName>
</protein>
<accession>A0AA94HP06</accession>
<sequence>MGGASVNDLAQQYGIHRATVFAHLRRRSTPRRRVGLDVDEGAEAVRLFRGGVSMRAISRRLGVGRKAVRACLVEAGAIEDQ</sequence>
<keyword evidence="2" id="KW-1185">Reference proteome</keyword>
<evidence type="ECO:0000313" key="2">
    <source>
        <dbReference type="Proteomes" id="UP000198506"/>
    </source>
</evidence>
<dbReference type="EMBL" id="FOZN01000003">
    <property type="protein sequence ID" value="SFS16201.1"/>
    <property type="molecule type" value="Genomic_DNA"/>
</dbReference>
<organism evidence="1 2">
    <name type="scientific">Agrococcus baldri</name>
    <dbReference type="NCBI Taxonomy" id="153730"/>
    <lineage>
        <taxon>Bacteria</taxon>
        <taxon>Bacillati</taxon>
        <taxon>Actinomycetota</taxon>
        <taxon>Actinomycetes</taxon>
        <taxon>Micrococcales</taxon>
        <taxon>Microbacteriaceae</taxon>
        <taxon>Agrococcus</taxon>
    </lineage>
</organism>
<comment type="caution">
    <text evidence="1">The sequence shown here is derived from an EMBL/GenBank/DDBJ whole genome shotgun (WGS) entry which is preliminary data.</text>
</comment>
<dbReference type="Gene3D" id="1.10.10.60">
    <property type="entry name" value="Homeodomain-like"/>
    <property type="match status" value="1"/>
</dbReference>
<proteinExistence type="predicted"/>
<dbReference type="Proteomes" id="UP000198506">
    <property type="component" value="Unassembled WGS sequence"/>
</dbReference>
<reference evidence="1 2" key="1">
    <citation type="submission" date="2016-10" db="EMBL/GenBank/DDBJ databases">
        <authorList>
            <person name="Varghese N."/>
            <person name="Submissions S."/>
        </authorList>
    </citation>
    <scope>NUCLEOTIDE SEQUENCE [LARGE SCALE GENOMIC DNA]</scope>
    <source>
        <strain evidence="1 2">IAM 15147</strain>
    </source>
</reference>
<dbReference type="AlphaFoldDB" id="A0AA94HP06"/>
<gene>
    <name evidence="1" type="ORF">SAMN04487783_2234</name>
</gene>
<name>A0AA94HP06_9MICO</name>